<feature type="domain" description="Bacterial EndoU nuclease" evidence="1">
    <location>
        <begin position="11"/>
        <end position="100"/>
    </location>
</feature>
<dbReference type="EMBL" id="VMHM01000002">
    <property type="protein sequence ID" value="TSK05657.1"/>
    <property type="molecule type" value="Genomic_DNA"/>
</dbReference>
<evidence type="ECO:0000313" key="2">
    <source>
        <dbReference type="EMBL" id="TSK05657.1"/>
    </source>
</evidence>
<dbReference type="AlphaFoldDB" id="A0A556SWY6"/>
<evidence type="ECO:0000313" key="3">
    <source>
        <dbReference type="Proteomes" id="UP000319483"/>
    </source>
</evidence>
<dbReference type="Proteomes" id="UP000319483">
    <property type="component" value="Unassembled WGS sequence"/>
</dbReference>
<proteinExistence type="predicted"/>
<evidence type="ECO:0000259" key="1">
    <source>
        <dbReference type="Pfam" id="PF14436"/>
    </source>
</evidence>
<organism evidence="2 3">
    <name type="scientific">Gilliamella apicola</name>
    <dbReference type="NCBI Taxonomy" id="1196095"/>
    <lineage>
        <taxon>Bacteria</taxon>
        <taxon>Pseudomonadati</taxon>
        <taxon>Pseudomonadota</taxon>
        <taxon>Gammaproteobacteria</taxon>
        <taxon>Orbales</taxon>
        <taxon>Orbaceae</taxon>
        <taxon>Gilliamella</taxon>
    </lineage>
</organism>
<protein>
    <recommendedName>
        <fullName evidence="1">Bacterial EndoU nuclease domain-containing protein</fullName>
    </recommendedName>
</protein>
<comment type="caution">
    <text evidence="2">The sequence shown here is derived from an EMBL/GenBank/DDBJ whole genome shotgun (WGS) entry which is preliminary data.</text>
</comment>
<accession>A0A556SWY6</accession>
<reference evidence="2 3" key="1">
    <citation type="submission" date="2019-07" db="EMBL/GenBank/DDBJ databases">
        <title>Gilliamella genomes.</title>
        <authorList>
            <person name="Zheng H."/>
        </authorList>
    </citation>
    <scope>NUCLEOTIDE SEQUENCE [LARGE SCALE GENOMIC DNA]</scope>
    <source>
        <strain evidence="2 3">W8127</strain>
    </source>
</reference>
<name>A0A556SWY6_9GAMM</name>
<sequence>MNDANPKYAVETIKVNADGTRTVKYTTQFEDGNLSKIKTSTLFPESWSDKSIVDSVNKIGNTKPIGVRPSTGETLYRGTVNGVEIDVIKKGNDITAGYPVGGKPTP</sequence>
<dbReference type="InterPro" id="IPR029501">
    <property type="entry name" value="EndoU_bac"/>
</dbReference>
<dbReference type="Pfam" id="PF14436">
    <property type="entry name" value="EndoU_bacteria"/>
    <property type="match status" value="1"/>
</dbReference>
<gene>
    <name evidence="2" type="ORF">FPQ15_02330</name>
</gene>
<dbReference type="GO" id="GO:0004519">
    <property type="term" value="F:endonuclease activity"/>
    <property type="evidence" value="ECO:0007669"/>
    <property type="project" value="InterPro"/>
</dbReference>